<keyword evidence="4" id="KW-1185">Reference proteome</keyword>
<dbReference type="RefSeq" id="WP_149070562.1">
    <property type="nucleotide sequence ID" value="NZ_VTHL01000007.1"/>
</dbReference>
<feature type="region of interest" description="Disordered" evidence="1">
    <location>
        <begin position="57"/>
        <end position="83"/>
    </location>
</feature>
<feature type="chain" id="PRO_5023021544" evidence="2">
    <location>
        <begin position="24"/>
        <end position="83"/>
    </location>
</feature>
<comment type="caution">
    <text evidence="3">The sequence shown here is derived from an EMBL/GenBank/DDBJ whole genome shotgun (WGS) entry which is preliminary data.</text>
</comment>
<evidence type="ECO:0000256" key="1">
    <source>
        <dbReference type="SAM" id="MobiDB-lite"/>
    </source>
</evidence>
<organism evidence="3 4">
    <name type="scientific">Hymenobacter lutimineralis</name>
    <dbReference type="NCBI Taxonomy" id="2606448"/>
    <lineage>
        <taxon>Bacteria</taxon>
        <taxon>Pseudomonadati</taxon>
        <taxon>Bacteroidota</taxon>
        <taxon>Cytophagia</taxon>
        <taxon>Cytophagales</taxon>
        <taxon>Hymenobacteraceae</taxon>
        <taxon>Hymenobacter</taxon>
    </lineage>
</organism>
<sequence>MKTLYRFLLLLALLLISHFSTRAQGLQAATHVTITGFGDPEPDSPSERAMARLHEEPVAPASQVPATPDSVVLLPPKTEKTRP</sequence>
<protein>
    <submittedName>
        <fullName evidence="3">Uncharacterized protein</fullName>
    </submittedName>
</protein>
<keyword evidence="2" id="KW-0732">Signal</keyword>
<gene>
    <name evidence="3" type="ORF">FY528_08445</name>
</gene>
<reference evidence="3 4" key="1">
    <citation type="submission" date="2019-08" db="EMBL/GenBank/DDBJ databases">
        <authorList>
            <person name="Seo M.-J."/>
        </authorList>
    </citation>
    <scope>NUCLEOTIDE SEQUENCE [LARGE SCALE GENOMIC DNA]</scope>
    <source>
        <strain evidence="3 4">KIGAM108</strain>
    </source>
</reference>
<dbReference type="Proteomes" id="UP000322791">
    <property type="component" value="Unassembled WGS sequence"/>
</dbReference>
<proteinExistence type="predicted"/>
<dbReference type="EMBL" id="VTHL01000007">
    <property type="protein sequence ID" value="TYZ10488.1"/>
    <property type="molecule type" value="Genomic_DNA"/>
</dbReference>
<evidence type="ECO:0000313" key="4">
    <source>
        <dbReference type="Proteomes" id="UP000322791"/>
    </source>
</evidence>
<evidence type="ECO:0000256" key="2">
    <source>
        <dbReference type="SAM" id="SignalP"/>
    </source>
</evidence>
<dbReference type="AlphaFoldDB" id="A0A5D6V6D9"/>
<feature type="signal peptide" evidence="2">
    <location>
        <begin position="1"/>
        <end position="23"/>
    </location>
</feature>
<accession>A0A5D6V6D9</accession>
<evidence type="ECO:0000313" key="3">
    <source>
        <dbReference type="EMBL" id="TYZ10488.1"/>
    </source>
</evidence>
<name>A0A5D6V6D9_9BACT</name>